<dbReference type="CDD" id="cd05466">
    <property type="entry name" value="PBP2_LTTR_substrate"/>
    <property type="match status" value="1"/>
</dbReference>
<evidence type="ECO:0000259" key="5">
    <source>
        <dbReference type="PROSITE" id="PS50931"/>
    </source>
</evidence>
<dbReference type="GO" id="GO:0003677">
    <property type="term" value="F:DNA binding"/>
    <property type="evidence" value="ECO:0007669"/>
    <property type="project" value="UniProtKB-KW"/>
</dbReference>
<keyword evidence="2" id="KW-0805">Transcription regulation</keyword>
<evidence type="ECO:0000256" key="4">
    <source>
        <dbReference type="ARBA" id="ARBA00023163"/>
    </source>
</evidence>
<dbReference type="Proteomes" id="UP000886805">
    <property type="component" value="Unassembled WGS sequence"/>
</dbReference>
<dbReference type="AlphaFoldDB" id="A0A9D1X3E7"/>
<proteinExistence type="inferred from homology"/>
<gene>
    <name evidence="6" type="ORF">H9849_01860</name>
</gene>
<sequence>MELRVLQYFLAVAREQSISSAAQSLHLSQPTLSTQLKHLEQELGKQLLIRGTKGSRKVLLTEEGMLLRKRAEEILELVHMTENEIALSDEVVAGDVYIGSGETDIVRLLARAAQSLRKKYPDIHYHISSGNATFVMEQLDKGLIDFGILYDSVDGSKYDSMRIPIPDVWGVLMRKDSPLAEKESVTPEDLWDKPLILSEQENQSSELSLWMKQDISRLHVAATYNLIFNASLLVDEGMGYAICLDKLINTSGDSNLCFRPLSPRLEATAFLVWKKYPVFSRAADKFIQTLQEMFQQERFE</sequence>
<dbReference type="GO" id="GO:0005829">
    <property type="term" value="C:cytosol"/>
    <property type="evidence" value="ECO:0007669"/>
    <property type="project" value="TreeGrafter"/>
</dbReference>
<keyword evidence="4" id="KW-0804">Transcription</keyword>
<dbReference type="FunFam" id="1.10.10.10:FF:000001">
    <property type="entry name" value="LysR family transcriptional regulator"/>
    <property type="match status" value="1"/>
</dbReference>
<dbReference type="Gene3D" id="1.10.10.10">
    <property type="entry name" value="Winged helix-like DNA-binding domain superfamily/Winged helix DNA-binding domain"/>
    <property type="match status" value="1"/>
</dbReference>
<evidence type="ECO:0000313" key="7">
    <source>
        <dbReference type="Proteomes" id="UP000886805"/>
    </source>
</evidence>
<dbReference type="InterPro" id="IPR036390">
    <property type="entry name" value="WH_DNA-bd_sf"/>
</dbReference>
<evidence type="ECO:0000256" key="3">
    <source>
        <dbReference type="ARBA" id="ARBA00023125"/>
    </source>
</evidence>
<evidence type="ECO:0000313" key="6">
    <source>
        <dbReference type="EMBL" id="HIX71746.1"/>
    </source>
</evidence>
<dbReference type="PANTHER" id="PTHR30419:SF8">
    <property type="entry name" value="NITROGEN ASSIMILATION TRANSCRIPTIONAL ACTIVATOR-RELATED"/>
    <property type="match status" value="1"/>
</dbReference>
<dbReference type="InterPro" id="IPR036388">
    <property type="entry name" value="WH-like_DNA-bd_sf"/>
</dbReference>
<dbReference type="InterPro" id="IPR050950">
    <property type="entry name" value="HTH-type_LysR_regulators"/>
</dbReference>
<dbReference type="Pfam" id="PF03466">
    <property type="entry name" value="LysR_substrate"/>
    <property type="match status" value="1"/>
</dbReference>
<organism evidence="6 7">
    <name type="scientific">Candidatus Anaerobutyricum stercoripullorum</name>
    <dbReference type="NCBI Taxonomy" id="2838456"/>
    <lineage>
        <taxon>Bacteria</taxon>
        <taxon>Bacillati</taxon>
        <taxon>Bacillota</taxon>
        <taxon>Clostridia</taxon>
        <taxon>Lachnospirales</taxon>
        <taxon>Lachnospiraceae</taxon>
        <taxon>Anaerobutyricum</taxon>
    </lineage>
</organism>
<dbReference type="InterPro" id="IPR000847">
    <property type="entry name" value="LysR_HTH_N"/>
</dbReference>
<name>A0A9D1X3E7_9FIRM</name>
<dbReference type="InterPro" id="IPR005119">
    <property type="entry name" value="LysR_subst-bd"/>
</dbReference>
<accession>A0A9D1X3E7</accession>
<reference evidence="6" key="2">
    <citation type="submission" date="2021-04" db="EMBL/GenBank/DDBJ databases">
        <authorList>
            <person name="Gilroy R."/>
        </authorList>
    </citation>
    <scope>NUCLEOTIDE SEQUENCE</scope>
    <source>
        <strain evidence="6">ChiSxjej3B15-1167</strain>
    </source>
</reference>
<comment type="similarity">
    <text evidence="1">Belongs to the LysR transcriptional regulatory family.</text>
</comment>
<keyword evidence="3" id="KW-0238">DNA-binding</keyword>
<dbReference type="Gene3D" id="3.40.190.290">
    <property type="match status" value="1"/>
</dbReference>
<evidence type="ECO:0000256" key="1">
    <source>
        <dbReference type="ARBA" id="ARBA00009437"/>
    </source>
</evidence>
<protein>
    <submittedName>
        <fullName evidence="6">LysR family transcriptional regulator</fullName>
    </submittedName>
</protein>
<comment type="caution">
    <text evidence="6">The sequence shown here is derived from an EMBL/GenBank/DDBJ whole genome shotgun (WGS) entry which is preliminary data.</text>
</comment>
<dbReference type="PANTHER" id="PTHR30419">
    <property type="entry name" value="HTH-TYPE TRANSCRIPTIONAL REGULATOR YBHD"/>
    <property type="match status" value="1"/>
</dbReference>
<dbReference type="PROSITE" id="PS50931">
    <property type="entry name" value="HTH_LYSR"/>
    <property type="match status" value="1"/>
</dbReference>
<dbReference type="SUPFAM" id="SSF53850">
    <property type="entry name" value="Periplasmic binding protein-like II"/>
    <property type="match status" value="1"/>
</dbReference>
<feature type="domain" description="HTH lysR-type" evidence="5">
    <location>
        <begin position="1"/>
        <end position="61"/>
    </location>
</feature>
<reference evidence="6" key="1">
    <citation type="journal article" date="2021" name="PeerJ">
        <title>Extensive microbial diversity within the chicken gut microbiome revealed by metagenomics and culture.</title>
        <authorList>
            <person name="Gilroy R."/>
            <person name="Ravi A."/>
            <person name="Getino M."/>
            <person name="Pursley I."/>
            <person name="Horton D.L."/>
            <person name="Alikhan N.F."/>
            <person name="Baker D."/>
            <person name="Gharbi K."/>
            <person name="Hall N."/>
            <person name="Watson M."/>
            <person name="Adriaenssens E.M."/>
            <person name="Foster-Nyarko E."/>
            <person name="Jarju S."/>
            <person name="Secka A."/>
            <person name="Antonio M."/>
            <person name="Oren A."/>
            <person name="Chaudhuri R.R."/>
            <person name="La Ragione R."/>
            <person name="Hildebrand F."/>
            <person name="Pallen M.J."/>
        </authorList>
    </citation>
    <scope>NUCLEOTIDE SEQUENCE</scope>
    <source>
        <strain evidence="6">ChiSxjej3B15-1167</strain>
    </source>
</reference>
<evidence type="ECO:0000256" key="2">
    <source>
        <dbReference type="ARBA" id="ARBA00023015"/>
    </source>
</evidence>
<dbReference type="GO" id="GO:0003700">
    <property type="term" value="F:DNA-binding transcription factor activity"/>
    <property type="evidence" value="ECO:0007669"/>
    <property type="project" value="InterPro"/>
</dbReference>
<dbReference type="EMBL" id="DXEQ01000051">
    <property type="protein sequence ID" value="HIX71746.1"/>
    <property type="molecule type" value="Genomic_DNA"/>
</dbReference>
<dbReference type="PRINTS" id="PR00039">
    <property type="entry name" value="HTHLYSR"/>
</dbReference>
<dbReference type="SUPFAM" id="SSF46785">
    <property type="entry name" value="Winged helix' DNA-binding domain"/>
    <property type="match status" value="1"/>
</dbReference>
<dbReference type="Pfam" id="PF00126">
    <property type="entry name" value="HTH_1"/>
    <property type="match status" value="1"/>
</dbReference>